<gene>
    <name evidence="2" type="ORF">BEWA_028620</name>
</gene>
<feature type="compositionally biased region" description="Basic and acidic residues" evidence="1">
    <location>
        <begin position="171"/>
        <end position="184"/>
    </location>
</feature>
<reference evidence="2 3" key="1">
    <citation type="journal article" date="2012" name="BMC Genomics">
        <title>Comparative genomic analysis and phylogenetic position of Theileria equi.</title>
        <authorList>
            <person name="Kappmeyer L.S."/>
            <person name="Thiagarajan M."/>
            <person name="Herndon D.R."/>
            <person name="Ramsay J.D."/>
            <person name="Caler E."/>
            <person name="Djikeng A."/>
            <person name="Gillespie J.J."/>
            <person name="Lau A.O."/>
            <person name="Roalson E.H."/>
            <person name="Silva J.C."/>
            <person name="Silva M.G."/>
            <person name="Suarez C.E."/>
            <person name="Ueti M.W."/>
            <person name="Nene V.M."/>
            <person name="Mealey R.H."/>
            <person name="Knowles D.P."/>
            <person name="Brayton K.A."/>
        </authorList>
    </citation>
    <scope>NUCLEOTIDE SEQUENCE [LARGE SCALE GENOMIC DNA]</scope>
    <source>
        <strain evidence="2 3">WA</strain>
    </source>
</reference>
<evidence type="ECO:0000313" key="2">
    <source>
        <dbReference type="EMBL" id="AFZ80012.1"/>
    </source>
</evidence>
<accession>L0AWP4</accession>
<dbReference type="EMBL" id="CP001669">
    <property type="protein sequence ID" value="AFZ80012.1"/>
    <property type="molecule type" value="Genomic_DNA"/>
</dbReference>
<evidence type="ECO:0000313" key="3">
    <source>
        <dbReference type="Proteomes" id="UP000031512"/>
    </source>
</evidence>
<dbReference type="GeneID" id="15805970"/>
<evidence type="ECO:0000256" key="1">
    <source>
        <dbReference type="SAM" id="MobiDB-lite"/>
    </source>
</evidence>
<dbReference type="VEuPathDB" id="PiroplasmaDB:BEWA_028620"/>
<dbReference type="KEGG" id="beq:BEWA_028620"/>
<sequence length="191" mass="22359">MARMRVITPRGSEFIWFENYRGVWIQLTEKTFVESWERLKRVRKFEFDKPFNKLVFTKQPYCSITGIGTIIFIDRGYKVMAVVDGEQELWSSEEQTCNYILIHGEVGGAESATDGQGEFSGARLVNISVRFKDKYEDLYFAKMGKYWIECQYSQFRKMLIEERDRLCMNITETRKENTDGREDGPSTSGNS</sequence>
<protein>
    <submittedName>
        <fullName evidence="2">Uncharacterized protein</fullName>
    </submittedName>
</protein>
<keyword evidence="3" id="KW-1185">Reference proteome</keyword>
<dbReference type="AlphaFoldDB" id="L0AWP4"/>
<feature type="region of interest" description="Disordered" evidence="1">
    <location>
        <begin position="171"/>
        <end position="191"/>
    </location>
</feature>
<name>L0AWP4_THEEQ</name>
<proteinExistence type="predicted"/>
<dbReference type="RefSeq" id="XP_004829678.1">
    <property type="nucleotide sequence ID" value="XM_004829621.1"/>
</dbReference>
<organism evidence="2 3">
    <name type="scientific">Theileria equi strain WA</name>
    <dbReference type="NCBI Taxonomy" id="1537102"/>
    <lineage>
        <taxon>Eukaryota</taxon>
        <taxon>Sar</taxon>
        <taxon>Alveolata</taxon>
        <taxon>Apicomplexa</taxon>
        <taxon>Aconoidasida</taxon>
        <taxon>Piroplasmida</taxon>
        <taxon>Theileriidae</taxon>
        <taxon>Theileria</taxon>
    </lineage>
</organism>
<dbReference type="Proteomes" id="UP000031512">
    <property type="component" value="Chromosome 1"/>
</dbReference>